<evidence type="ECO:0000256" key="1">
    <source>
        <dbReference type="SAM" id="Phobius"/>
    </source>
</evidence>
<feature type="transmembrane region" description="Helical" evidence="1">
    <location>
        <begin position="326"/>
        <end position="351"/>
    </location>
</feature>
<proteinExistence type="predicted"/>
<keyword evidence="1" id="KW-1133">Transmembrane helix</keyword>
<protein>
    <submittedName>
        <fullName evidence="3">Membrane protein</fullName>
    </submittedName>
</protein>
<feature type="transmembrane region" description="Helical" evidence="1">
    <location>
        <begin position="299"/>
        <end position="319"/>
    </location>
</feature>
<reference evidence="3 4" key="1">
    <citation type="journal article" date="2014" name="Genome Announc.">
        <title>Complete Genome Sequence of Polychlorinated Biphenyl Degrader Comamonas testosteroni TK102 (NBRC 109938).</title>
        <authorList>
            <person name="Fukuda K."/>
            <person name="Hosoyama A."/>
            <person name="Tsuchikane K."/>
            <person name="Ohji S."/>
            <person name="Yamazoe A."/>
            <person name="Fujita N."/>
            <person name="Shintani M."/>
            <person name="Kimbara K."/>
        </authorList>
    </citation>
    <scope>NUCLEOTIDE SEQUENCE [LARGE SCALE GENOMIC DNA]</scope>
    <source>
        <strain evidence="3">TK102</strain>
    </source>
</reference>
<feature type="transmembrane region" description="Helical" evidence="1">
    <location>
        <begin position="163"/>
        <end position="183"/>
    </location>
</feature>
<dbReference type="HOGENOM" id="CLU_036781_0_0_4"/>
<dbReference type="PANTHER" id="PTHR39084">
    <property type="entry name" value="MEMBRANE PROTEIN-RELATED"/>
    <property type="match status" value="1"/>
</dbReference>
<dbReference type="EMBL" id="CP006704">
    <property type="protein sequence ID" value="AIJ47773.1"/>
    <property type="molecule type" value="Genomic_DNA"/>
</dbReference>
<feature type="transmembrane region" description="Helical" evidence="1">
    <location>
        <begin position="228"/>
        <end position="249"/>
    </location>
</feature>
<keyword evidence="1" id="KW-0812">Transmembrane</keyword>
<feature type="transmembrane region" description="Helical" evidence="1">
    <location>
        <begin position="195"/>
        <end position="216"/>
    </location>
</feature>
<evidence type="ECO:0000313" key="4">
    <source>
        <dbReference type="Proteomes" id="UP000028782"/>
    </source>
</evidence>
<feature type="transmembrane region" description="Helical" evidence="1">
    <location>
        <begin position="45"/>
        <end position="75"/>
    </location>
</feature>
<dbReference type="AlphaFoldDB" id="A0A076PPU6"/>
<evidence type="ECO:0000259" key="2">
    <source>
        <dbReference type="Pfam" id="PF13194"/>
    </source>
</evidence>
<dbReference type="KEGG" id="ctes:O987_18320"/>
<feature type="transmembrane region" description="Helical" evidence="1">
    <location>
        <begin position="140"/>
        <end position="157"/>
    </location>
</feature>
<gene>
    <name evidence="3" type="ORF">O987_18320</name>
</gene>
<dbReference type="PANTHER" id="PTHR39084:SF1">
    <property type="entry name" value="DUF4010 DOMAIN-CONTAINING PROTEIN"/>
    <property type="match status" value="1"/>
</dbReference>
<sequence length="411" mass="42299">MQLSWAGVDHWVVSLGCGLLIGLVSERRGSEHESIAGTRTHAIAALLGCAAWWLGVLPFAVVLLLVGALTVAAYWHSAPKDPGLTSEVTLLFTLTLGALSHKSPTLTAALGILCALLVHSKGPIQRWSRELLTENELRDGLLLGAAALVVMPLLPHAPVDPWGVLSLAALWKVVVLFMAVGMLGHILTRVLGPHWGLPVTGFFSGFVSSTAAIASLGNLAKSDEHQQAQAFGSAMLAQLASLCLFIAILSATSLALMLSMAVPLIVAAACLVLAAATGLLNRPKIATQTAFETERVFKLSTALLIAGTIALMLVLGAWLQHAFGSTGVLVAAAFAALAELHAAAASLGQLFASGSLPLSTAQWGLVVILASSAIAKSVLAFAVGGAKYGTRVSLGLASMVTGAGLSLLWIG</sequence>
<keyword evidence="1" id="KW-0472">Membrane</keyword>
<feature type="transmembrane region" description="Helical" evidence="1">
    <location>
        <begin position="392"/>
        <end position="410"/>
    </location>
</feature>
<evidence type="ECO:0000313" key="3">
    <source>
        <dbReference type="EMBL" id="AIJ47773.1"/>
    </source>
</evidence>
<dbReference type="Proteomes" id="UP000028782">
    <property type="component" value="Chromosome"/>
</dbReference>
<feature type="domain" description="DUF4010" evidence="2">
    <location>
        <begin position="175"/>
        <end position="384"/>
    </location>
</feature>
<accession>A0A076PPU6</accession>
<organism evidence="3 4">
    <name type="scientific">Comamonas testosteroni TK102</name>
    <dbReference type="NCBI Taxonomy" id="1392005"/>
    <lineage>
        <taxon>Bacteria</taxon>
        <taxon>Pseudomonadati</taxon>
        <taxon>Pseudomonadota</taxon>
        <taxon>Betaproteobacteria</taxon>
        <taxon>Burkholderiales</taxon>
        <taxon>Comamonadaceae</taxon>
        <taxon>Comamonas</taxon>
    </lineage>
</organism>
<name>A0A076PPU6_COMTE</name>
<dbReference type="InterPro" id="IPR025105">
    <property type="entry name" value="DUF4010"/>
</dbReference>
<feature type="transmembrane region" description="Helical" evidence="1">
    <location>
        <begin position="256"/>
        <end position="279"/>
    </location>
</feature>
<feature type="transmembrane region" description="Helical" evidence="1">
    <location>
        <begin position="363"/>
        <end position="385"/>
    </location>
</feature>
<feature type="transmembrane region" description="Helical" evidence="1">
    <location>
        <begin position="95"/>
        <end position="119"/>
    </location>
</feature>
<dbReference type="Pfam" id="PF13194">
    <property type="entry name" value="DUF4010"/>
    <property type="match status" value="1"/>
</dbReference>